<dbReference type="Pfam" id="PF12244">
    <property type="entry name" value="DUF3606"/>
    <property type="match status" value="1"/>
</dbReference>
<organism evidence="1 2">
    <name type="scientific">Pigmentiphaga litoralis</name>
    <dbReference type="NCBI Taxonomy" id="516702"/>
    <lineage>
        <taxon>Bacteria</taxon>
        <taxon>Pseudomonadati</taxon>
        <taxon>Pseudomonadota</taxon>
        <taxon>Betaproteobacteria</taxon>
        <taxon>Burkholderiales</taxon>
        <taxon>Alcaligenaceae</taxon>
        <taxon>Pigmentiphaga</taxon>
    </lineage>
</organism>
<protein>
    <recommendedName>
        <fullName evidence="3">DUF3606 domain-containing protein</fullName>
    </recommendedName>
</protein>
<dbReference type="AlphaFoldDB" id="A0A7Y9IW00"/>
<dbReference type="InterPro" id="IPR022037">
    <property type="entry name" value="DUF3606"/>
</dbReference>
<accession>A0A7Y9IW00</accession>
<gene>
    <name evidence="1" type="ORF">FHW18_002799</name>
</gene>
<evidence type="ECO:0000313" key="2">
    <source>
        <dbReference type="Proteomes" id="UP000542125"/>
    </source>
</evidence>
<comment type="caution">
    <text evidence="1">The sequence shown here is derived from an EMBL/GenBank/DDBJ whole genome shotgun (WGS) entry which is preliminary data.</text>
</comment>
<reference evidence="1 2" key="1">
    <citation type="submission" date="2020-07" db="EMBL/GenBank/DDBJ databases">
        <title>Genomic Encyclopedia of Type Strains, Phase IV (KMG-V): Genome sequencing to study the core and pangenomes of soil and plant-associated prokaryotes.</title>
        <authorList>
            <person name="Whitman W."/>
        </authorList>
    </citation>
    <scope>NUCLEOTIDE SEQUENCE [LARGE SCALE GENOMIC DNA]</scope>
    <source>
        <strain evidence="1 2">SAS40</strain>
    </source>
</reference>
<evidence type="ECO:0008006" key="3">
    <source>
        <dbReference type="Google" id="ProtNLM"/>
    </source>
</evidence>
<dbReference type="Proteomes" id="UP000542125">
    <property type="component" value="Unassembled WGS sequence"/>
</dbReference>
<sequence>MSDDKSAVGQADRLRINVHEDYELHDWSKKFGVTPDELRAAVSAVGPMAADVEKHLKQRK</sequence>
<dbReference type="EMBL" id="JACBYR010000001">
    <property type="protein sequence ID" value="NYE83528.1"/>
    <property type="molecule type" value="Genomic_DNA"/>
</dbReference>
<proteinExistence type="predicted"/>
<name>A0A7Y9IW00_9BURK</name>
<evidence type="ECO:0000313" key="1">
    <source>
        <dbReference type="EMBL" id="NYE83528.1"/>
    </source>
</evidence>
<keyword evidence="2" id="KW-1185">Reference proteome</keyword>
<dbReference type="RefSeq" id="WP_179587255.1">
    <property type="nucleotide sequence ID" value="NZ_JACBYR010000001.1"/>
</dbReference>